<evidence type="ECO:0000313" key="2">
    <source>
        <dbReference type="EMBL" id="KAF8767444.1"/>
    </source>
</evidence>
<dbReference type="EMBL" id="JABXBU010002230">
    <property type="protein sequence ID" value="KAF8767444.1"/>
    <property type="molecule type" value="Genomic_DNA"/>
</dbReference>
<gene>
    <name evidence="2" type="ORF">HNY73_020407</name>
</gene>
<feature type="signal peptide" evidence="1">
    <location>
        <begin position="1"/>
        <end position="19"/>
    </location>
</feature>
<keyword evidence="3" id="KW-1185">Reference proteome</keyword>
<organism evidence="2 3">
    <name type="scientific">Argiope bruennichi</name>
    <name type="common">Wasp spider</name>
    <name type="synonym">Aranea bruennichi</name>
    <dbReference type="NCBI Taxonomy" id="94029"/>
    <lineage>
        <taxon>Eukaryota</taxon>
        <taxon>Metazoa</taxon>
        <taxon>Ecdysozoa</taxon>
        <taxon>Arthropoda</taxon>
        <taxon>Chelicerata</taxon>
        <taxon>Arachnida</taxon>
        <taxon>Araneae</taxon>
        <taxon>Araneomorphae</taxon>
        <taxon>Entelegynae</taxon>
        <taxon>Araneoidea</taxon>
        <taxon>Araneidae</taxon>
        <taxon>Argiope</taxon>
    </lineage>
</organism>
<dbReference type="Proteomes" id="UP000807504">
    <property type="component" value="Unassembled WGS sequence"/>
</dbReference>
<protein>
    <submittedName>
        <fullName evidence="2">Uncharacterized protein</fullName>
    </submittedName>
</protein>
<comment type="caution">
    <text evidence="2">The sequence shown here is derived from an EMBL/GenBank/DDBJ whole genome shotgun (WGS) entry which is preliminary data.</text>
</comment>
<evidence type="ECO:0000313" key="3">
    <source>
        <dbReference type="Proteomes" id="UP000807504"/>
    </source>
</evidence>
<proteinExistence type="predicted"/>
<name>A0A8T0E7G7_ARGBR</name>
<feature type="chain" id="PRO_5035930195" evidence="1">
    <location>
        <begin position="20"/>
        <end position="73"/>
    </location>
</feature>
<reference evidence="2" key="2">
    <citation type="submission" date="2020-06" db="EMBL/GenBank/DDBJ databases">
        <authorList>
            <person name="Sheffer M."/>
        </authorList>
    </citation>
    <scope>NUCLEOTIDE SEQUENCE</scope>
</reference>
<dbReference type="AlphaFoldDB" id="A0A8T0E7G7"/>
<reference evidence="2" key="1">
    <citation type="journal article" date="2020" name="bioRxiv">
        <title>Chromosome-level reference genome of the European wasp spider Argiope bruennichi: a resource for studies on range expansion and evolutionary adaptation.</title>
        <authorList>
            <person name="Sheffer M.M."/>
            <person name="Hoppe A."/>
            <person name="Krehenwinkel H."/>
            <person name="Uhl G."/>
            <person name="Kuss A.W."/>
            <person name="Jensen L."/>
            <person name="Jensen C."/>
            <person name="Gillespie R.G."/>
            <person name="Hoff K.J."/>
            <person name="Prost S."/>
        </authorList>
    </citation>
    <scope>NUCLEOTIDE SEQUENCE</scope>
</reference>
<keyword evidence="1" id="KW-0732">Signal</keyword>
<sequence>MRSLLICAVILALMTTCYSESFSMSCTTLPNGEMSCKKVYSATGSESHSFAGSGRTFAEAGGRRAYNDYDVYK</sequence>
<evidence type="ECO:0000256" key="1">
    <source>
        <dbReference type="SAM" id="SignalP"/>
    </source>
</evidence>
<accession>A0A8T0E7G7</accession>